<dbReference type="VEuPathDB" id="VectorBase:AATE004051"/>
<proteinExistence type="predicted"/>
<accession>A0A182IRE4</accession>
<organism evidence="1">
    <name type="scientific">Anopheles atroparvus</name>
    <name type="common">European mosquito</name>
    <dbReference type="NCBI Taxonomy" id="41427"/>
    <lineage>
        <taxon>Eukaryota</taxon>
        <taxon>Metazoa</taxon>
        <taxon>Ecdysozoa</taxon>
        <taxon>Arthropoda</taxon>
        <taxon>Hexapoda</taxon>
        <taxon>Insecta</taxon>
        <taxon>Pterygota</taxon>
        <taxon>Neoptera</taxon>
        <taxon>Endopterygota</taxon>
        <taxon>Diptera</taxon>
        <taxon>Nematocera</taxon>
        <taxon>Culicoidea</taxon>
        <taxon>Culicidae</taxon>
        <taxon>Anophelinae</taxon>
        <taxon>Anopheles</taxon>
    </lineage>
</organism>
<evidence type="ECO:0000313" key="1">
    <source>
        <dbReference type="EnsemblMetazoa" id="AATE004051-PA.1"/>
    </source>
</evidence>
<name>A0A182IRE4_ANOAO</name>
<protein>
    <submittedName>
        <fullName evidence="1">Uncharacterized protein</fullName>
    </submittedName>
</protein>
<sequence>MVPLVPRHTSVVLLLVTGLLPSVIMHLSTGVGKDGRDASMPVESVPKGTSDPSASEMHVNGTPLGPSSSENVRPYQMVAHSSFNDRVVKVKPEQVVEPEHRPAVALSSTASSAFQSPFLRANRHSTGEDKPPRTNPTSPSRYFDSYGEWHQGQGDGQQHWEHQPSYLHHHGASGWAGAWPAYGSQQPHGNPLQLLGASLDAVPHLYHQQHKQHSLLNLQLLVLLHPFLTLGMVSLMVCLLNAVLGLMEKLKLPLVRKRDDLVPGGTAADPAGLRDGRDEHFLAHLYQLLNVALDQQQQQAHNETAIFGRRTADGGDGPVAVVGGRAPYYSLLDSALSVDWRPPSEETLVPLGRLAAPGVPLPLLASLRRGRGDGRGGGGGRGGIERLHLRLVQQLHDLERGERRYPLRQLAQHLADVQPVRTVLVQVRLVVQVVRVLDRAVEVEVRQGGCLVSVVAGALSLRHAVRRLHARDGGRDGRFHRCRLLVVPVPMVPVAVQRSYATTASVRHPTGCARVRMVRRLLMRLVRMMWMVQRAGPAPERMVVPERVPVGPLRGLRLATGRLLCRRLLVRNRGRWKLMIAAGVWMVWGRQVVQRHVGRGRREAGTERVRVALQFQCLLLLVVQLGLRVLRLRHRHLLQVQVRVQIVLGVLLLLSLPLAQDIHRFAESGKRWGDTYVSSGSPFGARGLRILMCLLRNLSFSSSGHSLQLTPFFMMRRSTVNRHRK</sequence>
<dbReference type="EnsemblMetazoa" id="AATE004051-RA">
    <property type="protein sequence ID" value="AATE004051-PA.1"/>
    <property type="gene ID" value="AATE004051"/>
</dbReference>
<reference evidence="1" key="1">
    <citation type="submission" date="2022-08" db="UniProtKB">
        <authorList>
            <consortium name="EnsemblMetazoa"/>
        </authorList>
    </citation>
    <scope>IDENTIFICATION</scope>
    <source>
        <strain evidence="1">EBRO</strain>
    </source>
</reference>
<dbReference type="AlphaFoldDB" id="A0A182IRE4"/>